<sequence length="543" mass="61570">MAQKQSVVIIGGGPAGLTAAWELTKDGGAERYDVTVLEATKEFGGISRTVKHNGNRMDIGGHRFFSKDDRIMRWWKNILPLQGAPSYDDKKLGRHHDLEPGGPDPEQTDKVMLKRHRVSRIFWNHHFLDYPISLTPGLLKALGFKLTMEVGFSYLYSMVHKLPEDNLENFYINRFGRKLYSMFFEGYTAKVWGRPPKEISADWGAQRVKGLDVVAVLKNAFLKLMPKKRDNSQVETSLIEEFWYPKLGPGQLWETVEQQCVDQGATVITDAKVTEIVREHGTISAVRYVDAKGKSTELKADEFISSMPLKDLLNAMDAAPVDDRAAKSGKAGAAKAVPKDMVTVANGLPYRDFITIGLLVKRLRITNTTDIPTLGNPPIVPDCWIYVQDPGYKVGRVQLFNNWSPYLVKDVDNTVWVGLEYFCQEGDEFWTMNDEEATAFAIKELTRMRLINGPQDVLDSHRELVKKAYPAYFDTYDRMPELAEYLDSFGNLYCVGRNGQHRYNNQDHSMASAIEAVGNIKDCKTSKRNVWSVNTEKSYQEKK</sequence>
<dbReference type="Gene3D" id="3.50.50.60">
    <property type="entry name" value="FAD/NAD(P)-binding domain"/>
    <property type="match status" value="1"/>
</dbReference>
<dbReference type="eggNOG" id="COG1232">
    <property type="taxonomic scope" value="Bacteria"/>
</dbReference>
<keyword evidence="3" id="KW-1185">Reference proteome</keyword>
<dbReference type="Proteomes" id="UP000029082">
    <property type="component" value="Unassembled WGS sequence"/>
</dbReference>
<dbReference type="STRING" id="1437603.GCA_000771525_01647"/>
<dbReference type="PANTHER" id="PTHR21197">
    <property type="entry name" value="UDP-GALACTOPYRANOSE MUTASE"/>
    <property type="match status" value="1"/>
</dbReference>
<organism evidence="2 3">
    <name type="scientific">Bifidobacterium mongoliense DSM 21395</name>
    <dbReference type="NCBI Taxonomy" id="1437603"/>
    <lineage>
        <taxon>Bacteria</taxon>
        <taxon>Bacillati</taxon>
        <taxon>Actinomycetota</taxon>
        <taxon>Actinomycetes</taxon>
        <taxon>Bifidobacteriales</taxon>
        <taxon>Bifidobacteriaceae</taxon>
        <taxon>Bifidobacterium</taxon>
    </lineage>
</organism>
<protein>
    <submittedName>
        <fullName evidence="2">Flavin containing amine oxidoreductase</fullName>
    </submittedName>
</protein>
<name>A0A087C056_9BIFI</name>
<dbReference type="NCBIfam" id="NF005549">
    <property type="entry name" value="PRK07208.1-5"/>
    <property type="match status" value="1"/>
</dbReference>
<gene>
    <name evidence="2" type="ORF">BMON_0792</name>
</gene>
<evidence type="ECO:0000256" key="1">
    <source>
        <dbReference type="SAM" id="MobiDB-lite"/>
    </source>
</evidence>
<dbReference type="NCBIfam" id="NF005546">
    <property type="entry name" value="PRK07208.1-2"/>
    <property type="match status" value="1"/>
</dbReference>
<dbReference type="GO" id="GO:0050660">
    <property type="term" value="F:flavin adenine dinucleotide binding"/>
    <property type="evidence" value="ECO:0007669"/>
    <property type="project" value="TreeGrafter"/>
</dbReference>
<reference evidence="2 3" key="1">
    <citation type="submission" date="2014-03" db="EMBL/GenBank/DDBJ databases">
        <title>Genomics of Bifidobacteria.</title>
        <authorList>
            <person name="Ventura M."/>
            <person name="Milani C."/>
            <person name="Lugli G.A."/>
        </authorList>
    </citation>
    <scope>NUCLEOTIDE SEQUENCE [LARGE SCALE GENOMIC DNA]</scope>
    <source>
        <strain evidence="2 3">DSM 21395</strain>
    </source>
</reference>
<dbReference type="RefSeq" id="WP_033512801.1">
    <property type="nucleotide sequence ID" value="NZ_JDUO01000007.1"/>
</dbReference>
<dbReference type="GO" id="GO:0005829">
    <property type="term" value="C:cytosol"/>
    <property type="evidence" value="ECO:0007669"/>
    <property type="project" value="TreeGrafter"/>
</dbReference>
<evidence type="ECO:0000313" key="2">
    <source>
        <dbReference type="EMBL" id="KFI76656.1"/>
    </source>
</evidence>
<dbReference type="GO" id="GO:0008767">
    <property type="term" value="F:UDP-galactopyranose mutase activity"/>
    <property type="evidence" value="ECO:0007669"/>
    <property type="project" value="TreeGrafter"/>
</dbReference>
<feature type="region of interest" description="Disordered" evidence="1">
    <location>
        <begin position="86"/>
        <end position="108"/>
    </location>
</feature>
<dbReference type="Pfam" id="PF13450">
    <property type="entry name" value="NAD_binding_8"/>
    <property type="match status" value="1"/>
</dbReference>
<feature type="compositionally biased region" description="Basic and acidic residues" evidence="1">
    <location>
        <begin position="87"/>
        <end position="99"/>
    </location>
</feature>
<comment type="caution">
    <text evidence="2">The sequence shown here is derived from an EMBL/GenBank/DDBJ whole genome shotgun (WGS) entry which is preliminary data.</text>
</comment>
<dbReference type="AlphaFoldDB" id="A0A087C056"/>
<dbReference type="InterPro" id="IPR036188">
    <property type="entry name" value="FAD/NAD-bd_sf"/>
</dbReference>
<dbReference type="EMBL" id="JGZE01000012">
    <property type="protein sequence ID" value="KFI76656.1"/>
    <property type="molecule type" value="Genomic_DNA"/>
</dbReference>
<evidence type="ECO:0000313" key="3">
    <source>
        <dbReference type="Proteomes" id="UP000029082"/>
    </source>
</evidence>
<dbReference type="SUPFAM" id="SSF51971">
    <property type="entry name" value="Nucleotide-binding domain"/>
    <property type="match status" value="1"/>
</dbReference>
<dbReference type="OrthoDB" id="337830at2"/>
<accession>A0A087C056</accession>
<dbReference type="GeneID" id="93094660"/>
<proteinExistence type="predicted"/>
<dbReference type="PANTHER" id="PTHR21197:SF0">
    <property type="entry name" value="UDP-GALACTOPYRANOSE MUTASE"/>
    <property type="match status" value="1"/>
</dbReference>